<dbReference type="EMBL" id="ML120482">
    <property type="protein sequence ID" value="RPA92013.1"/>
    <property type="molecule type" value="Genomic_DNA"/>
</dbReference>
<dbReference type="Proteomes" id="UP000276215">
    <property type="component" value="Unassembled WGS sequence"/>
</dbReference>
<evidence type="ECO:0000313" key="1">
    <source>
        <dbReference type="EMBL" id="RPA92013.1"/>
    </source>
</evidence>
<gene>
    <name evidence="1" type="ORF">L873DRAFT_1637140</name>
</gene>
<organism evidence="1 2">
    <name type="scientific">Choiromyces venosus 120613-1</name>
    <dbReference type="NCBI Taxonomy" id="1336337"/>
    <lineage>
        <taxon>Eukaryota</taxon>
        <taxon>Fungi</taxon>
        <taxon>Dikarya</taxon>
        <taxon>Ascomycota</taxon>
        <taxon>Pezizomycotina</taxon>
        <taxon>Pezizomycetes</taxon>
        <taxon>Pezizales</taxon>
        <taxon>Tuberaceae</taxon>
        <taxon>Choiromyces</taxon>
    </lineage>
</organism>
<feature type="non-terminal residue" evidence="1">
    <location>
        <position position="1"/>
    </location>
</feature>
<name>A0A3N4J0V9_9PEZI</name>
<protein>
    <recommendedName>
        <fullName evidence="3">hAT-like transposase RNase-H fold domain-containing protein</fullName>
    </recommendedName>
</protein>
<dbReference type="AlphaFoldDB" id="A0A3N4J0V9"/>
<sequence length="72" mass="8464">YSDSAVHSMHLLTSINHAWAILDKYYALADRLPVLYAAVALDPDTKLKYFEIEWKDHPEWIVLAMMKSKELW</sequence>
<proteinExistence type="predicted"/>
<evidence type="ECO:0000313" key="2">
    <source>
        <dbReference type="Proteomes" id="UP000276215"/>
    </source>
</evidence>
<accession>A0A3N4J0V9</accession>
<evidence type="ECO:0008006" key="3">
    <source>
        <dbReference type="Google" id="ProtNLM"/>
    </source>
</evidence>
<keyword evidence="2" id="KW-1185">Reference proteome</keyword>
<dbReference type="OrthoDB" id="5088237at2759"/>
<reference evidence="1 2" key="1">
    <citation type="journal article" date="2018" name="Nat. Ecol. Evol.">
        <title>Pezizomycetes genomes reveal the molecular basis of ectomycorrhizal truffle lifestyle.</title>
        <authorList>
            <person name="Murat C."/>
            <person name="Payen T."/>
            <person name="Noel B."/>
            <person name="Kuo A."/>
            <person name="Morin E."/>
            <person name="Chen J."/>
            <person name="Kohler A."/>
            <person name="Krizsan K."/>
            <person name="Balestrini R."/>
            <person name="Da Silva C."/>
            <person name="Montanini B."/>
            <person name="Hainaut M."/>
            <person name="Levati E."/>
            <person name="Barry K.W."/>
            <person name="Belfiori B."/>
            <person name="Cichocki N."/>
            <person name="Clum A."/>
            <person name="Dockter R.B."/>
            <person name="Fauchery L."/>
            <person name="Guy J."/>
            <person name="Iotti M."/>
            <person name="Le Tacon F."/>
            <person name="Lindquist E.A."/>
            <person name="Lipzen A."/>
            <person name="Malagnac F."/>
            <person name="Mello A."/>
            <person name="Molinier V."/>
            <person name="Miyauchi S."/>
            <person name="Poulain J."/>
            <person name="Riccioni C."/>
            <person name="Rubini A."/>
            <person name="Sitrit Y."/>
            <person name="Splivallo R."/>
            <person name="Traeger S."/>
            <person name="Wang M."/>
            <person name="Zifcakova L."/>
            <person name="Wipf D."/>
            <person name="Zambonelli A."/>
            <person name="Paolocci F."/>
            <person name="Nowrousian M."/>
            <person name="Ottonello S."/>
            <person name="Baldrian P."/>
            <person name="Spatafora J.W."/>
            <person name="Henrissat B."/>
            <person name="Nagy L.G."/>
            <person name="Aury J.M."/>
            <person name="Wincker P."/>
            <person name="Grigoriev I.V."/>
            <person name="Bonfante P."/>
            <person name="Martin F.M."/>
        </authorList>
    </citation>
    <scope>NUCLEOTIDE SEQUENCE [LARGE SCALE GENOMIC DNA]</scope>
    <source>
        <strain evidence="1 2">120613-1</strain>
    </source>
</reference>
<dbReference type="STRING" id="1336337.A0A3N4J0V9"/>
<feature type="non-terminal residue" evidence="1">
    <location>
        <position position="72"/>
    </location>
</feature>